<dbReference type="InterPro" id="IPR013693">
    <property type="entry name" value="SpoIID/LytB_N"/>
</dbReference>
<accession>A0A348AP65</accession>
<dbReference type="RefSeq" id="WP_126309767.1">
    <property type="nucleotide sequence ID" value="NZ_AP018449.1"/>
</dbReference>
<evidence type="ECO:0000313" key="2">
    <source>
        <dbReference type="EMBL" id="BBB92863.1"/>
    </source>
</evidence>
<reference evidence="2 3" key="1">
    <citation type="journal article" date="2018" name="Int. J. Syst. Evol. Microbiol.">
        <title>Methylomusa anaerophila gen. nov., sp. nov., an anaerobic methanol-utilizing bacterium isolated from a microbial fuel cell.</title>
        <authorList>
            <person name="Amano N."/>
            <person name="Yamamuro A."/>
            <person name="Miyahara M."/>
            <person name="Kouzuma A."/>
            <person name="Abe T."/>
            <person name="Watanabe K."/>
        </authorList>
    </citation>
    <scope>NUCLEOTIDE SEQUENCE [LARGE SCALE GENOMIC DNA]</scope>
    <source>
        <strain evidence="2 3">MMFC1</strain>
    </source>
</reference>
<evidence type="ECO:0000259" key="1">
    <source>
        <dbReference type="Pfam" id="PF08486"/>
    </source>
</evidence>
<organism evidence="2 3">
    <name type="scientific">Methylomusa anaerophila</name>
    <dbReference type="NCBI Taxonomy" id="1930071"/>
    <lineage>
        <taxon>Bacteria</taxon>
        <taxon>Bacillati</taxon>
        <taxon>Bacillota</taxon>
        <taxon>Negativicutes</taxon>
        <taxon>Selenomonadales</taxon>
        <taxon>Sporomusaceae</taxon>
        <taxon>Methylomusa</taxon>
    </lineage>
</organism>
<dbReference type="KEGG" id="mana:MAMMFC1_03571"/>
<dbReference type="OrthoDB" id="9794671at2"/>
<dbReference type="GO" id="GO:0030435">
    <property type="term" value="P:sporulation resulting in formation of a cellular spore"/>
    <property type="evidence" value="ECO:0007669"/>
    <property type="project" value="InterPro"/>
</dbReference>
<dbReference type="PANTHER" id="PTHR30032">
    <property type="entry name" value="N-ACETYLMURAMOYL-L-ALANINE AMIDASE-RELATED"/>
    <property type="match status" value="1"/>
</dbReference>
<dbReference type="Proteomes" id="UP000276437">
    <property type="component" value="Chromosome"/>
</dbReference>
<protein>
    <submittedName>
        <fullName evidence="2">Amidase enhancer</fullName>
    </submittedName>
</protein>
<dbReference type="InterPro" id="IPR013486">
    <property type="entry name" value="SpoIID/LytB"/>
</dbReference>
<sequence length="463" mass="50781">MLPRKIARKIMGSISVFLLIVLFGAQFPCQAKLEYDSSNTLKKTYEPSIKIGIAVNQSSVIISANTDFELAAASETGMKPTLILGKFRSKDRVVLTAKNGYVALNNKQMPVQSLAVILRHPNGIRSSEDSIEVSERHYRGSIEVRATGGNNGLTVINTVPVEQYLYGVIKNEISPDWPIEAVKAQAVAARTYAMANLNKHKADGFDVCTTTDCQIYGGRESEAFRAIEAVDSTRGLVLTYDGKLITAYFHSSSGGYTENSENVWSAYLPYLRGVVDTDQYSPYYKWDKSIPLHEVNAMLGKAGYKVGSLQAIELTPLSKPPVNVADRGISGRVKTLRLIGANGEVYITGAKFRSLFGLNSTLFDINFASAGQMAATDKTDAFKYRNTKVGNTSSTKNISSHNNIRYVINKKGSLVISGFGWGHGLGLSQWGAKAMADKAQGNPEYFKDILKHYYQGVEIIKLY</sequence>
<dbReference type="Pfam" id="PF08486">
    <property type="entry name" value="SpoIID"/>
    <property type="match status" value="1"/>
</dbReference>
<dbReference type="NCBIfam" id="TIGR02669">
    <property type="entry name" value="SpoIID_LytB"/>
    <property type="match status" value="1"/>
</dbReference>
<dbReference type="InterPro" id="IPR051922">
    <property type="entry name" value="Bact_Sporulation_Assoc"/>
</dbReference>
<dbReference type="EMBL" id="AP018449">
    <property type="protein sequence ID" value="BBB92863.1"/>
    <property type="molecule type" value="Genomic_DNA"/>
</dbReference>
<dbReference type="PANTHER" id="PTHR30032:SF4">
    <property type="entry name" value="AMIDASE ENHANCER"/>
    <property type="match status" value="1"/>
</dbReference>
<dbReference type="AlphaFoldDB" id="A0A348AP65"/>
<feature type="domain" description="Sporulation stage II protein D amidase enhancer LytB N-terminal" evidence="1">
    <location>
        <begin position="150"/>
        <end position="240"/>
    </location>
</feature>
<proteinExistence type="predicted"/>
<name>A0A348AP65_9FIRM</name>
<dbReference type="GO" id="GO:0030288">
    <property type="term" value="C:outer membrane-bounded periplasmic space"/>
    <property type="evidence" value="ECO:0007669"/>
    <property type="project" value="TreeGrafter"/>
</dbReference>
<evidence type="ECO:0000313" key="3">
    <source>
        <dbReference type="Proteomes" id="UP000276437"/>
    </source>
</evidence>
<keyword evidence="3" id="KW-1185">Reference proteome</keyword>
<gene>
    <name evidence="2" type="primary">lytB_4</name>
    <name evidence="2" type="ORF">MAMMFC1_03571</name>
</gene>